<evidence type="ECO:0000313" key="2">
    <source>
        <dbReference type="EMBL" id="SPZ09902.1"/>
    </source>
</evidence>
<dbReference type="EMBL" id="UAUF01000013">
    <property type="protein sequence ID" value="SPZ09902.1"/>
    <property type="molecule type" value="Genomic_DNA"/>
</dbReference>
<sequence length="101" mass="10870">MTTPLSLDAAEKLVVDAFTPLGCVISANPQADSFGFSVIGHEGEEVLAVPEVTAAQYSDPLQLKGFIENVRQELSQLGQSLDPWEMPFITDPDALPPPVFN</sequence>
<dbReference type="RefSeq" id="WP_010797446.1">
    <property type="nucleotide sequence ID" value="NZ_CP044086.1"/>
</dbReference>
<evidence type="ECO:0000313" key="4">
    <source>
        <dbReference type="Proteomes" id="UP000626180"/>
    </source>
</evidence>
<proteinExistence type="predicted"/>
<name>A0A2X2CMQ1_PSELU</name>
<evidence type="ECO:0000313" key="1">
    <source>
        <dbReference type="EMBL" id="MBF8639256.1"/>
    </source>
</evidence>
<dbReference type="EMBL" id="JADMCD010000001">
    <property type="protein sequence ID" value="MBF8639256.1"/>
    <property type="molecule type" value="Genomic_DNA"/>
</dbReference>
<gene>
    <name evidence="1" type="ORF">IRZ65_00990</name>
    <name evidence="2" type="ORF">NCTC11842_03487</name>
</gene>
<reference evidence="1 4" key="2">
    <citation type="submission" date="2020-10" db="EMBL/GenBank/DDBJ databases">
        <title>Genome sequences of Pseudomonas isolates.</title>
        <authorList>
            <person name="Wessels L."/>
            <person name="Reich F."/>
            <person name="Hammerl J."/>
        </authorList>
    </citation>
    <scope>NUCLEOTIDE SEQUENCE [LARGE SCALE GENOMIC DNA]</scope>
    <source>
        <strain evidence="1 4">20-MO00624-0</strain>
    </source>
</reference>
<organism evidence="2 3">
    <name type="scientific">Pseudomonas luteola</name>
    <dbReference type="NCBI Taxonomy" id="47886"/>
    <lineage>
        <taxon>Bacteria</taxon>
        <taxon>Pseudomonadati</taxon>
        <taxon>Pseudomonadota</taxon>
        <taxon>Gammaproteobacteria</taxon>
        <taxon>Pseudomonadales</taxon>
        <taxon>Pseudomonadaceae</taxon>
        <taxon>Pseudomonas</taxon>
    </lineage>
</organism>
<accession>A0A2X2CMQ1</accession>
<reference evidence="2 3" key="1">
    <citation type="submission" date="2018-06" db="EMBL/GenBank/DDBJ databases">
        <authorList>
            <consortium name="Pathogen Informatics"/>
            <person name="Doyle S."/>
        </authorList>
    </citation>
    <scope>NUCLEOTIDE SEQUENCE [LARGE SCALE GENOMIC DNA]</scope>
    <source>
        <strain evidence="2 3">NCTC11842</strain>
    </source>
</reference>
<dbReference type="Proteomes" id="UP000250443">
    <property type="component" value="Unassembled WGS sequence"/>
</dbReference>
<protein>
    <submittedName>
        <fullName evidence="2">Uncharacterized protein</fullName>
    </submittedName>
</protein>
<keyword evidence="4" id="KW-1185">Reference proteome</keyword>
<dbReference type="AlphaFoldDB" id="A0A2X2CMQ1"/>
<evidence type="ECO:0000313" key="3">
    <source>
        <dbReference type="Proteomes" id="UP000250443"/>
    </source>
</evidence>
<dbReference type="Proteomes" id="UP000626180">
    <property type="component" value="Unassembled WGS sequence"/>
</dbReference>